<feature type="domain" description="VRR-NUC" evidence="4">
    <location>
        <begin position="26"/>
        <end position="77"/>
    </location>
</feature>
<proteinExistence type="predicted"/>
<dbReference type="InterPro" id="IPR014883">
    <property type="entry name" value="VRR_NUC"/>
</dbReference>
<evidence type="ECO:0000256" key="2">
    <source>
        <dbReference type="ARBA" id="ARBA00022722"/>
    </source>
</evidence>
<dbReference type="GO" id="GO:0016788">
    <property type="term" value="F:hydrolase activity, acting on ester bonds"/>
    <property type="evidence" value="ECO:0007669"/>
    <property type="project" value="InterPro"/>
</dbReference>
<evidence type="ECO:0000313" key="5">
    <source>
        <dbReference type="EMBL" id="NBN88320.1"/>
    </source>
</evidence>
<protein>
    <recommendedName>
        <fullName evidence="4">VRR-NUC domain-containing protein</fullName>
    </recommendedName>
</protein>
<evidence type="ECO:0000256" key="3">
    <source>
        <dbReference type="ARBA" id="ARBA00022801"/>
    </source>
</evidence>
<dbReference type="Gene3D" id="3.40.1350.10">
    <property type="match status" value="1"/>
</dbReference>
<dbReference type="Pfam" id="PF08774">
    <property type="entry name" value="VRR_NUC"/>
    <property type="match status" value="1"/>
</dbReference>
<reference evidence="5" key="1">
    <citation type="submission" date="2018-10" db="EMBL/GenBank/DDBJ databases">
        <title>Iterative Subtractive Binning of Freshwater Chronoseries Metagenomes Recovers Nearly Complete Genomes from over Four Hundred Novel Species.</title>
        <authorList>
            <person name="Rodriguez-R L.M."/>
            <person name="Tsementzi D."/>
            <person name="Luo C."/>
            <person name="Konstantinidis K.T."/>
        </authorList>
    </citation>
    <scope>NUCLEOTIDE SEQUENCE</scope>
    <source>
        <strain evidence="5">WB7_6_001</strain>
    </source>
</reference>
<comment type="cofactor">
    <cofactor evidence="1">
        <name>Mg(2+)</name>
        <dbReference type="ChEBI" id="CHEBI:18420"/>
    </cofactor>
</comment>
<organism evidence="5 6">
    <name type="scientific">Candidatus Fonsibacter lacus</name>
    <dbReference type="NCBI Taxonomy" id="2576439"/>
    <lineage>
        <taxon>Bacteria</taxon>
        <taxon>Pseudomonadati</taxon>
        <taxon>Pseudomonadota</taxon>
        <taxon>Alphaproteobacteria</taxon>
        <taxon>Candidatus Pelagibacterales</taxon>
        <taxon>Candidatus Pelagibacterales incertae sedis</taxon>
        <taxon>Candidatus Fonsibacter</taxon>
    </lineage>
</organism>
<dbReference type="GO" id="GO:0003676">
    <property type="term" value="F:nucleic acid binding"/>
    <property type="evidence" value="ECO:0007669"/>
    <property type="project" value="InterPro"/>
</dbReference>
<evidence type="ECO:0000259" key="4">
    <source>
        <dbReference type="Pfam" id="PF08774"/>
    </source>
</evidence>
<evidence type="ECO:0000313" key="6">
    <source>
        <dbReference type="Proteomes" id="UP000713222"/>
    </source>
</evidence>
<sequence length="107" mass="12084">MRYAKRRDNNHAEIVAALRKTGFEVIDFASAGHDIPDLLAIKPLRDGVAWAVWVEVKAKGGRLSDGQKRFQAIFQPRGEWYEARDAEEAVATLQAMYLKALHTEECV</sequence>
<name>A0A964XRS4_9PROT</name>
<evidence type="ECO:0000256" key="1">
    <source>
        <dbReference type="ARBA" id="ARBA00001946"/>
    </source>
</evidence>
<dbReference type="GO" id="GO:0004518">
    <property type="term" value="F:nuclease activity"/>
    <property type="evidence" value="ECO:0007669"/>
    <property type="project" value="UniProtKB-KW"/>
</dbReference>
<dbReference type="AlphaFoldDB" id="A0A964XRS4"/>
<gene>
    <name evidence="5" type="ORF">EBV32_04440</name>
</gene>
<dbReference type="EMBL" id="RGET01000088">
    <property type="protein sequence ID" value="NBN88320.1"/>
    <property type="molecule type" value="Genomic_DNA"/>
</dbReference>
<dbReference type="Proteomes" id="UP000713222">
    <property type="component" value="Unassembled WGS sequence"/>
</dbReference>
<keyword evidence="3" id="KW-0378">Hydrolase</keyword>
<keyword evidence="2" id="KW-0540">Nuclease</keyword>
<accession>A0A964XRS4</accession>
<comment type="caution">
    <text evidence="5">The sequence shown here is derived from an EMBL/GenBank/DDBJ whole genome shotgun (WGS) entry which is preliminary data.</text>
</comment>
<dbReference type="InterPro" id="IPR011856">
    <property type="entry name" value="tRNA_endonuc-like_dom_sf"/>
</dbReference>